<reference evidence="6" key="1">
    <citation type="submission" date="2014-12" db="EMBL/GenBank/DDBJ databases">
        <title>Genome sequence of Clostridium beijerinckii strain 59B.</title>
        <authorList>
            <person name="Little G.T."/>
            <person name="Minton N.P."/>
        </authorList>
    </citation>
    <scope>NUCLEOTIDE SEQUENCE [LARGE SCALE GENOMIC DNA]</scope>
    <source>
        <strain evidence="6">59B</strain>
    </source>
</reference>
<dbReference type="Proteomes" id="UP000031866">
    <property type="component" value="Chromosome"/>
</dbReference>
<name>A0A0B5QRU9_CLOBE</name>
<dbReference type="KEGG" id="cbei:LF65_03021"/>
<dbReference type="AlphaFoldDB" id="A0A0B5QRU9"/>
<dbReference type="EMBL" id="JABSXK010000001">
    <property type="protein sequence ID" value="NRV11781.1"/>
    <property type="molecule type" value="Genomic_DNA"/>
</dbReference>
<reference evidence="2" key="3">
    <citation type="submission" date="2020-04" db="EMBL/GenBank/DDBJ databases">
        <authorList>
            <person name="Brown S."/>
        </authorList>
    </citation>
    <scope>NUCLEOTIDE SEQUENCE</scope>
    <source>
        <strain evidence="2">DJ015</strain>
    </source>
</reference>
<evidence type="ECO:0000313" key="3">
    <source>
        <dbReference type="EMBL" id="MBF7810709.1"/>
    </source>
</evidence>
<protein>
    <recommendedName>
        <fullName evidence="7">DUF3224 domain-containing protein</fullName>
    </recommendedName>
</protein>
<reference evidence="2" key="6">
    <citation type="journal article" date="2022" name="Nat. Biotechnol.">
        <title>Carbon-negative production of acetone and isopropanol by gas fermentation at industrial pilot scale.</title>
        <authorList>
            <person name="Liew F.E."/>
            <person name="Nogle R."/>
            <person name="Abdalla T."/>
            <person name="Rasor B.J."/>
            <person name="Canter C."/>
            <person name="Jensen R.O."/>
            <person name="Wang L."/>
            <person name="Strutz J."/>
            <person name="Chirania P."/>
            <person name="De Tissera S."/>
            <person name="Mueller A.P."/>
            <person name="Ruan Z."/>
            <person name="Gao A."/>
            <person name="Tran L."/>
            <person name="Engle N.L."/>
            <person name="Bromley J.C."/>
            <person name="Daniell J."/>
            <person name="Conrado R."/>
            <person name="Tschaplinski T.J."/>
            <person name="Giannone R.J."/>
            <person name="Hettich R.L."/>
            <person name="Karim A.S."/>
            <person name="Simpson S.D."/>
            <person name="Brown S.D."/>
            <person name="Leang C."/>
            <person name="Jewett M.C."/>
            <person name="Kopke M."/>
        </authorList>
    </citation>
    <scope>NUCLEOTIDE SEQUENCE</scope>
    <source>
        <strain evidence="2">DJ015</strain>
    </source>
</reference>
<dbReference type="OMA" id="AMGETND"/>
<evidence type="ECO:0000313" key="6">
    <source>
        <dbReference type="Proteomes" id="UP000031866"/>
    </source>
</evidence>
<organism evidence="1 6">
    <name type="scientific">Clostridium beijerinckii</name>
    <name type="common">Clostridium MP</name>
    <dbReference type="NCBI Taxonomy" id="1520"/>
    <lineage>
        <taxon>Bacteria</taxon>
        <taxon>Bacillati</taxon>
        <taxon>Bacillota</taxon>
        <taxon>Clostridia</taxon>
        <taxon>Eubacteriales</taxon>
        <taxon>Clostridiaceae</taxon>
        <taxon>Clostridium</taxon>
    </lineage>
</organism>
<evidence type="ECO:0000313" key="1">
    <source>
        <dbReference type="EMBL" id="AJG99588.1"/>
    </source>
</evidence>
<dbReference type="STRING" id="1520.LF65_03021"/>
<dbReference type="OrthoDB" id="3186506at2"/>
<dbReference type="GeneID" id="66345433"/>
<accession>A0A0B5QRU9</accession>
<reference evidence="1" key="2">
    <citation type="submission" date="2016-02" db="EMBL/GenBank/DDBJ databases">
        <title>Genome sequence of Clostridium beijerinckii strain 59B.</title>
        <authorList>
            <person name="Little G.T."/>
            <person name="Minton N.P."/>
        </authorList>
    </citation>
    <scope>NUCLEOTIDE SEQUENCE</scope>
    <source>
        <strain evidence="1">NCIMB 14988</strain>
    </source>
</reference>
<dbReference type="Proteomes" id="UP000631418">
    <property type="component" value="Unassembled WGS sequence"/>
</dbReference>
<reference evidence="4" key="4">
    <citation type="submission" date="2020-05" db="EMBL/GenBank/DDBJ databases">
        <title>Genomic insights into acetone-butanol-ethanol (ABE) fermentation by sequencing solventogenic clostridia strains.</title>
        <authorList>
            <person name="Brown S."/>
        </authorList>
    </citation>
    <scope>NUCLEOTIDE SEQUENCE</scope>
    <source>
        <strain evidence="5">DJ123</strain>
        <strain evidence="4">DJ126</strain>
    </source>
</reference>
<dbReference type="RefSeq" id="WP_012058718.1">
    <property type="nucleotide sequence ID" value="NZ_BKAK01000014.1"/>
</dbReference>
<proteinExistence type="predicted"/>
<dbReference type="Proteomes" id="UP000821656">
    <property type="component" value="Unassembled WGS sequence"/>
</dbReference>
<evidence type="ECO:0000313" key="5">
    <source>
        <dbReference type="EMBL" id="NSB14882.1"/>
    </source>
</evidence>
<sequence>MTKIYDVVLNAPFGSQQGRITFVINGESLTGAIDGMGFKSKFNNGRIHGNNFEFSGEIKILLAKLKYSAKGILNGNLLSASVDTKYGTFSVTGSLISQS</sequence>
<dbReference type="EMBL" id="JABAGV010000064">
    <property type="protein sequence ID" value="MBC2476817.1"/>
    <property type="molecule type" value="Genomic_DNA"/>
</dbReference>
<reference evidence="3" key="5">
    <citation type="submission" date="2020-11" db="EMBL/GenBank/DDBJ databases">
        <authorList>
            <person name="Thieme N."/>
            <person name="Liebl W."/>
            <person name="Zverlov V."/>
        </authorList>
    </citation>
    <scope>NUCLEOTIDE SEQUENCE</scope>
    <source>
        <strain evidence="3">NT08</strain>
    </source>
</reference>
<dbReference type="Proteomes" id="UP001194098">
    <property type="component" value="Unassembled WGS sequence"/>
</dbReference>
<evidence type="ECO:0000313" key="4">
    <source>
        <dbReference type="EMBL" id="NRV11781.1"/>
    </source>
</evidence>
<dbReference type="EMBL" id="CP010086">
    <property type="protein sequence ID" value="AJG99588.1"/>
    <property type="molecule type" value="Genomic_DNA"/>
</dbReference>
<dbReference type="EMBL" id="JADOEF010000001">
    <property type="protein sequence ID" value="MBF7810709.1"/>
    <property type="molecule type" value="Genomic_DNA"/>
</dbReference>
<gene>
    <name evidence="5" type="ORF">BCD95_003141</name>
    <name evidence="4" type="ORF">DFH45_004744</name>
    <name evidence="2" type="ORF">HGI39_19305</name>
    <name evidence="3" type="ORF">IS491_19000</name>
    <name evidence="1" type="ORF">LF65_03021</name>
</gene>
<evidence type="ECO:0008006" key="7">
    <source>
        <dbReference type="Google" id="ProtNLM"/>
    </source>
</evidence>
<dbReference type="EMBL" id="JABTDW010000001">
    <property type="protein sequence ID" value="NSB14882.1"/>
    <property type="molecule type" value="Genomic_DNA"/>
</dbReference>
<evidence type="ECO:0000313" key="2">
    <source>
        <dbReference type="EMBL" id="MBC2476817.1"/>
    </source>
</evidence>
<dbReference type="Proteomes" id="UP000822184">
    <property type="component" value="Unassembled WGS sequence"/>
</dbReference>